<reference evidence="2 3" key="1">
    <citation type="submission" date="2017-04" db="EMBL/GenBank/DDBJ databases">
        <title>Draft genome sequence of Zooshikella ganghwensis VG4 isolated from Red Sea sediments.</title>
        <authorList>
            <person name="Rehman Z."/>
            <person name="Alam I."/>
            <person name="Kamau A."/>
            <person name="Bajic V."/>
            <person name="Leiknes T."/>
        </authorList>
    </citation>
    <scope>NUCLEOTIDE SEQUENCE [LARGE SCALE GENOMIC DNA]</scope>
    <source>
        <strain evidence="2 3">VG4</strain>
    </source>
</reference>
<dbReference type="InterPro" id="IPR009057">
    <property type="entry name" value="Homeodomain-like_sf"/>
</dbReference>
<dbReference type="EMBL" id="NDXW01000012">
    <property type="protein sequence ID" value="RDH41175.1"/>
    <property type="molecule type" value="Genomic_DNA"/>
</dbReference>
<dbReference type="Pfam" id="PF13443">
    <property type="entry name" value="HTH_26"/>
    <property type="match status" value="1"/>
</dbReference>
<dbReference type="SUPFAM" id="SSF46689">
    <property type="entry name" value="Homeodomain-like"/>
    <property type="match status" value="1"/>
</dbReference>
<name>A0A4P9VDL9_9GAMM</name>
<proteinExistence type="predicted"/>
<comment type="caution">
    <text evidence="2">The sequence shown here is derived from an EMBL/GenBank/DDBJ whole genome shotgun (WGS) entry which is preliminary data.</text>
</comment>
<dbReference type="Proteomes" id="UP000257039">
    <property type="component" value="Unassembled WGS sequence"/>
</dbReference>
<protein>
    <recommendedName>
        <fullName evidence="1">HTH cro/C1-type domain-containing protein</fullName>
    </recommendedName>
</protein>
<evidence type="ECO:0000259" key="1">
    <source>
        <dbReference type="Pfam" id="PF13443"/>
    </source>
</evidence>
<keyword evidence="3" id="KW-1185">Reference proteome</keyword>
<feature type="domain" description="HTH cro/C1-type" evidence="1">
    <location>
        <begin position="13"/>
        <end position="62"/>
    </location>
</feature>
<gene>
    <name evidence="2" type="ORF">B9G39_29670</name>
</gene>
<organism evidence="2 3">
    <name type="scientific">Zooshikella ganghwensis</name>
    <dbReference type="NCBI Taxonomy" id="202772"/>
    <lineage>
        <taxon>Bacteria</taxon>
        <taxon>Pseudomonadati</taxon>
        <taxon>Pseudomonadota</taxon>
        <taxon>Gammaproteobacteria</taxon>
        <taxon>Oceanospirillales</taxon>
        <taxon>Zooshikellaceae</taxon>
        <taxon>Zooshikella</taxon>
    </lineage>
</organism>
<dbReference type="RefSeq" id="WP_094790036.1">
    <property type="nucleotide sequence ID" value="NZ_NDXW01000012.1"/>
</dbReference>
<sequence length="89" mass="10514">MLHGRDRNNILDLQEEIRNRGISMDDLSRRSKIPLSTLYRRFDRKDKLTLVEYNALCKALKVVPVNIACNDKEVELLRLSESYQMKISY</sequence>
<dbReference type="AlphaFoldDB" id="A0A4P9VDL9"/>
<dbReference type="InterPro" id="IPR001387">
    <property type="entry name" value="Cro/C1-type_HTH"/>
</dbReference>
<evidence type="ECO:0000313" key="3">
    <source>
        <dbReference type="Proteomes" id="UP000257039"/>
    </source>
</evidence>
<evidence type="ECO:0000313" key="2">
    <source>
        <dbReference type="EMBL" id="RDH41175.1"/>
    </source>
</evidence>
<accession>A0A4P9VDL9</accession>